<evidence type="ECO:0000256" key="2">
    <source>
        <dbReference type="SAM" id="Phobius"/>
    </source>
</evidence>
<sequence>MNSLSLLIYAVELITNLSTAAWYIFPIFTTVTLILFIIRLVVESDREKIENEKELVSFDAFANRLRYYRRWTQWVAIVAVIMLVVVPNRQTTIMIAASEVAEVVVKTEEAKAVMYGAKGAIKEVGGLSSDAVGLLKTYIQTETKKLADELNPPKPVEPKKEEPAK</sequence>
<name>A0A0F6WCL9_9CAUD</name>
<keyword evidence="2" id="KW-0472">Membrane</keyword>
<evidence type="ECO:0000313" key="4">
    <source>
        <dbReference type="Proteomes" id="UP000202958"/>
    </source>
</evidence>
<feature type="transmembrane region" description="Helical" evidence="2">
    <location>
        <begin position="71"/>
        <end position="88"/>
    </location>
</feature>
<dbReference type="EMBL" id="KR052482">
    <property type="protein sequence ID" value="AKF13477.1"/>
    <property type="molecule type" value="Genomic_DNA"/>
</dbReference>
<dbReference type="RefSeq" id="YP_009212454.1">
    <property type="nucleotide sequence ID" value="NC_028945.1"/>
</dbReference>
<protein>
    <submittedName>
        <fullName evidence="3">Uncharacterized protein</fullName>
    </submittedName>
</protein>
<feature type="transmembrane region" description="Helical" evidence="2">
    <location>
        <begin position="20"/>
        <end position="42"/>
    </location>
</feature>
<organism evidence="3 4">
    <name type="scientific">Sinorhizobium phage phiN3</name>
    <dbReference type="NCBI Taxonomy" id="1647405"/>
    <lineage>
        <taxon>Viruses</taxon>
        <taxon>Duplodnaviria</taxon>
        <taxon>Heunggongvirae</taxon>
        <taxon>Uroviricota</taxon>
        <taxon>Caudoviricetes</taxon>
        <taxon>Emdodecavirus</taxon>
        <taxon>Emdodecavirus N3</taxon>
    </lineage>
</organism>
<dbReference type="Proteomes" id="UP000202958">
    <property type="component" value="Segment"/>
</dbReference>
<proteinExistence type="predicted"/>
<feature type="compositionally biased region" description="Basic and acidic residues" evidence="1">
    <location>
        <begin position="156"/>
        <end position="165"/>
    </location>
</feature>
<dbReference type="GeneID" id="26638949"/>
<feature type="region of interest" description="Disordered" evidence="1">
    <location>
        <begin position="146"/>
        <end position="165"/>
    </location>
</feature>
<reference evidence="3 4" key="1">
    <citation type="submission" date="2015-04" db="EMBL/GenBank/DDBJ databases">
        <authorList>
            <person name="Hodson T.S."/>
            <person name="Hyde J.R."/>
            <person name="Schouten J.T."/>
            <person name="Crockett J.T."/>
            <person name="Smith T.A."/>
            <person name="Merrill B.D."/>
            <person name="Crook M.B."/>
            <person name="Griffitts J.S."/>
            <person name="Burnett S.H."/>
            <person name="Grose J.H."/>
            <person name="Breakwell D.P."/>
        </authorList>
    </citation>
    <scope>NUCLEOTIDE SEQUENCE [LARGE SCALE GENOMIC DNA]</scope>
</reference>
<keyword evidence="4" id="KW-1185">Reference proteome</keyword>
<keyword evidence="2" id="KW-0812">Transmembrane</keyword>
<accession>A0A0F6WCL9</accession>
<gene>
    <name evidence="3" type="ORF">PHIN3_214</name>
</gene>
<evidence type="ECO:0000313" key="3">
    <source>
        <dbReference type="EMBL" id="AKF13477.1"/>
    </source>
</evidence>
<keyword evidence="2" id="KW-1133">Transmembrane helix</keyword>
<dbReference type="KEGG" id="vg:26638949"/>
<evidence type="ECO:0000256" key="1">
    <source>
        <dbReference type="SAM" id="MobiDB-lite"/>
    </source>
</evidence>